<gene>
    <name evidence="8" type="primary">CES4A</name>
</gene>
<name>A0A6J2APJ3_ACIJB</name>
<dbReference type="Gene3D" id="3.40.50.1820">
    <property type="entry name" value="alpha/beta hydrolase"/>
    <property type="match status" value="1"/>
</dbReference>
<comment type="similarity">
    <text evidence="1 5">Belongs to the type-B carboxylesterase/lipase family.</text>
</comment>
<keyword evidence="3 5" id="KW-0378">Hydrolase</keyword>
<reference evidence="8" key="1">
    <citation type="submission" date="2025-08" db="UniProtKB">
        <authorList>
            <consortium name="RefSeq"/>
        </authorList>
    </citation>
    <scope>IDENTIFICATION</scope>
    <source>
        <tissue evidence="8">Blood</tissue>
    </source>
</reference>
<dbReference type="InterPro" id="IPR019819">
    <property type="entry name" value="Carboxylesterase_B_CS"/>
</dbReference>
<dbReference type="CTD" id="283848"/>
<dbReference type="Proteomes" id="UP001652583">
    <property type="component" value="Chromosome E2"/>
</dbReference>
<keyword evidence="2" id="KW-0732">Signal</keyword>
<keyword evidence="4" id="KW-1015">Disulfide bond</keyword>
<evidence type="ECO:0000256" key="5">
    <source>
        <dbReference type="RuleBase" id="RU361235"/>
    </source>
</evidence>
<dbReference type="InterPro" id="IPR051093">
    <property type="entry name" value="Neuroligin/BSAL"/>
</dbReference>
<evidence type="ECO:0000256" key="2">
    <source>
        <dbReference type="ARBA" id="ARBA00022729"/>
    </source>
</evidence>
<evidence type="ECO:0000256" key="1">
    <source>
        <dbReference type="ARBA" id="ARBA00005964"/>
    </source>
</evidence>
<proteinExistence type="inferred from homology"/>
<sequence>MGFREDKSGTSQCSLDTADTATNWYAQCGCHPSLWQELAGQNMSWILYLSLTLCLMVQTALGAQHTKEPLVITKYGTLQGKQMHVGKTPINVFLGVPFSRPPVGVRRFAAPEPPEPWEGIKNATTYAPACLQESWGQITSMYFNTRKQYKWLRFSEDCLYLNVYAPVRARGDAPLPVMVWFPGGAFLVGSASTYDGKQLASREKVVLVLLQHRLGILGFLSTGDSQARGNWALLDQVAALRWVQENIAAFGGDPRCVTLFGQSSGAMCISGLMMSPLARGLFHRAISQSGTAALRAFITPDPLKVAKTVARLAGCTYNSTQILVDCLRARSGAEVMHVSKKMGFFHLNSQKDPQEVVWFMSPVVDGVVFPDDPAVLLSQGQVAPVPYLLGVNNLEFSWLLPFIMKISLNQFIMRKGIITKLLWRTSTLLNITKEQLPLVIEEYLGDIDDRDWKMLRNRLMDLAGDAIFVYSTLQAAHHHRVSLFLDAGFPVYLYEFEHHTPTGVIIKPCTDGADHGDEIHFIFGNPFSKGHSTVEEKALSLQMMKYWANFARTGNPNGGKLPYWPRYNEEEKYLQLDFITRVGVKLKEEKMAFWMRLYQH</sequence>
<dbReference type="CDD" id="cd00312">
    <property type="entry name" value="Esterase_lipase"/>
    <property type="match status" value="1"/>
</dbReference>
<accession>A0A6J2APJ3</accession>
<dbReference type="InterPro" id="IPR019826">
    <property type="entry name" value="Carboxylesterase_B_AS"/>
</dbReference>
<dbReference type="FunFam" id="3.40.50.1820:FF:000011">
    <property type="entry name" value="Carboxylic ester hydrolase"/>
    <property type="match status" value="1"/>
</dbReference>
<protein>
    <recommendedName>
        <fullName evidence="5">Carboxylic ester hydrolase</fullName>
        <ecNumber evidence="5">3.1.1.-</ecNumber>
    </recommendedName>
</protein>
<evidence type="ECO:0000259" key="6">
    <source>
        <dbReference type="Pfam" id="PF00135"/>
    </source>
</evidence>
<dbReference type="GO" id="GO:0016787">
    <property type="term" value="F:hydrolase activity"/>
    <property type="evidence" value="ECO:0007669"/>
    <property type="project" value="UniProtKB-KW"/>
</dbReference>
<dbReference type="EC" id="3.1.1.-" evidence="5"/>
<evidence type="ECO:0000256" key="4">
    <source>
        <dbReference type="ARBA" id="ARBA00023157"/>
    </source>
</evidence>
<dbReference type="InterPro" id="IPR029058">
    <property type="entry name" value="AB_hydrolase_fold"/>
</dbReference>
<dbReference type="PANTHER" id="PTHR43903">
    <property type="entry name" value="NEUROLIGIN"/>
    <property type="match status" value="1"/>
</dbReference>
<organism evidence="7 8">
    <name type="scientific">Acinonyx jubatus</name>
    <name type="common">Cheetah</name>
    <dbReference type="NCBI Taxonomy" id="32536"/>
    <lineage>
        <taxon>Eukaryota</taxon>
        <taxon>Metazoa</taxon>
        <taxon>Chordata</taxon>
        <taxon>Craniata</taxon>
        <taxon>Vertebrata</taxon>
        <taxon>Euteleostomi</taxon>
        <taxon>Mammalia</taxon>
        <taxon>Eutheria</taxon>
        <taxon>Laurasiatheria</taxon>
        <taxon>Carnivora</taxon>
        <taxon>Feliformia</taxon>
        <taxon>Felidae</taxon>
        <taxon>Felinae</taxon>
        <taxon>Acinonyx</taxon>
    </lineage>
</organism>
<dbReference type="SUPFAM" id="SSF53474">
    <property type="entry name" value="alpha/beta-Hydrolases"/>
    <property type="match status" value="1"/>
</dbReference>
<dbReference type="PROSITE" id="PS00941">
    <property type="entry name" value="CARBOXYLESTERASE_B_2"/>
    <property type="match status" value="1"/>
</dbReference>
<dbReference type="AlphaFoldDB" id="A0A6J2APJ3"/>
<evidence type="ECO:0000313" key="7">
    <source>
        <dbReference type="Proteomes" id="UP001652583"/>
    </source>
</evidence>
<keyword evidence="7" id="KW-1185">Reference proteome</keyword>
<evidence type="ECO:0000256" key="3">
    <source>
        <dbReference type="ARBA" id="ARBA00022801"/>
    </source>
</evidence>
<dbReference type="InterPro" id="IPR002018">
    <property type="entry name" value="CarbesteraseB"/>
</dbReference>
<dbReference type="RefSeq" id="XP_026931761.1">
    <property type="nucleotide sequence ID" value="XM_027075960.2"/>
</dbReference>
<dbReference type="Pfam" id="PF00135">
    <property type="entry name" value="COesterase"/>
    <property type="match status" value="1"/>
</dbReference>
<dbReference type="PROSITE" id="PS00122">
    <property type="entry name" value="CARBOXYLESTERASE_B_1"/>
    <property type="match status" value="1"/>
</dbReference>
<feature type="domain" description="Carboxylesterase type B" evidence="6">
    <location>
        <begin position="68"/>
        <end position="594"/>
    </location>
</feature>
<dbReference type="GeneID" id="106971322"/>
<evidence type="ECO:0000313" key="8">
    <source>
        <dbReference type="RefSeq" id="XP_026931761.1"/>
    </source>
</evidence>